<comment type="caution">
    <text evidence="2">The sequence shown here is derived from an EMBL/GenBank/DDBJ whole genome shotgun (WGS) entry which is preliminary data.</text>
</comment>
<gene>
    <name evidence="2" type="primary">tcfA</name>
    <name evidence="3" type="ORF">F0154_22245</name>
    <name evidence="2" type="ORF">FRK98_10945</name>
</gene>
<feature type="chain" id="PRO_5036155072" evidence="1">
    <location>
        <begin position="26"/>
        <end position="237"/>
    </location>
</feature>
<proteinExistence type="predicted"/>
<evidence type="ECO:0000313" key="3">
    <source>
        <dbReference type="EMBL" id="ECQ8329257.1"/>
    </source>
</evidence>
<evidence type="ECO:0000256" key="1">
    <source>
        <dbReference type="SAM" id="SignalP"/>
    </source>
</evidence>
<accession>A0A5Y5RVP1</accession>
<evidence type="ECO:0000313" key="2">
    <source>
        <dbReference type="EMBL" id="ECK5072253.1"/>
    </source>
</evidence>
<organism evidence="2">
    <name type="scientific">Salmonella enterica</name>
    <name type="common">Salmonella choleraesuis</name>
    <dbReference type="NCBI Taxonomy" id="28901"/>
    <lineage>
        <taxon>Bacteria</taxon>
        <taxon>Pseudomonadati</taxon>
        <taxon>Pseudomonadota</taxon>
        <taxon>Gammaproteobacteria</taxon>
        <taxon>Enterobacterales</taxon>
        <taxon>Enterobacteriaceae</taxon>
        <taxon>Salmonella</taxon>
    </lineage>
</organism>
<name>A0A5Y5RVP1_SALER</name>
<keyword evidence="1" id="KW-0732">Signal</keyword>
<dbReference type="SUPFAM" id="SSF49354">
    <property type="entry name" value="PapD-like"/>
    <property type="match status" value="1"/>
</dbReference>
<protein>
    <submittedName>
        <fullName evidence="2">Fimbrial protein TcfA</fullName>
    </submittedName>
</protein>
<dbReference type="AlphaFoldDB" id="A0A5Y5RVP1"/>
<dbReference type="InterPro" id="IPR013783">
    <property type="entry name" value="Ig-like_fold"/>
</dbReference>
<dbReference type="EMBL" id="AAKDBL010000017">
    <property type="protein sequence ID" value="ECQ8329257.1"/>
    <property type="molecule type" value="Genomic_DNA"/>
</dbReference>
<reference evidence="2" key="1">
    <citation type="submission" date="2019-08" db="EMBL/GenBank/DDBJ databases">
        <authorList>
            <consortium name="PulseNet: The National Subtyping Network for Foodborne Disease Surveillance"/>
            <person name="Tarr C.L."/>
            <person name="Trees E."/>
            <person name="Katz L.S."/>
            <person name="Carleton-Romer H.A."/>
            <person name="Stroika S."/>
            <person name="Kucerova Z."/>
            <person name="Roache K.F."/>
            <person name="Sabol A.L."/>
            <person name="Besser J."/>
            <person name="Gerner-Smidt P."/>
        </authorList>
    </citation>
    <scope>NUCLEOTIDE SEQUENCE</scope>
    <source>
        <strain evidence="2">PNUSAS086255</strain>
        <strain evidence="3">PNUSAS095236</strain>
    </source>
</reference>
<dbReference type="Gene3D" id="2.60.40.10">
    <property type="entry name" value="Immunoglobulins"/>
    <property type="match status" value="1"/>
</dbReference>
<dbReference type="EMBL" id="AAJCBN010000024">
    <property type="protein sequence ID" value="ECK5072253.1"/>
    <property type="molecule type" value="Genomic_DNA"/>
</dbReference>
<sequence length="237" mass="26122">MIFKDVLLSGLFLCVGLFAYSNAQANMIVYPMSADINSNNEEATSLFVYSKSEQVQYIRTRIMYIEHPGTPQEREVPAGDDTEKGLIISPDKFALPPGTKKTIRVISTQAPEKEEAWRIYFEAVPELDDGPQTNGKRNSSVNVNLIWGVLLRVSPAVPQPSLITDGYHLLNTGNTRLSVIRAGNCDTTCHWQKINKSIYPGGSFDIPAGIKSNAFRVEYHSGANSPVISSDLKITGK</sequence>
<dbReference type="InterPro" id="IPR008962">
    <property type="entry name" value="PapD-like_sf"/>
</dbReference>
<feature type="signal peptide" evidence="1">
    <location>
        <begin position="1"/>
        <end position="25"/>
    </location>
</feature>